<organism evidence="4 6">
    <name type="scientific">Vibrio campbellii</name>
    <dbReference type="NCBI Taxonomy" id="680"/>
    <lineage>
        <taxon>Bacteria</taxon>
        <taxon>Pseudomonadati</taxon>
        <taxon>Pseudomonadota</taxon>
        <taxon>Gammaproteobacteria</taxon>
        <taxon>Vibrionales</taxon>
        <taxon>Vibrionaceae</taxon>
        <taxon>Vibrio</taxon>
    </lineage>
</organism>
<geneLocation type="plasmid" evidence="5 7">
    <name>unnamed3</name>
</geneLocation>
<dbReference type="Pfam" id="PF02357">
    <property type="entry name" value="NusG"/>
    <property type="match status" value="1"/>
</dbReference>
<feature type="region of interest" description="Disordered" evidence="2">
    <location>
        <begin position="101"/>
        <end position="120"/>
    </location>
</feature>
<feature type="compositionally biased region" description="Basic and acidic residues" evidence="2">
    <location>
        <begin position="101"/>
        <end position="110"/>
    </location>
</feature>
<dbReference type="InterPro" id="IPR006645">
    <property type="entry name" value="NGN-like_dom"/>
</dbReference>
<keyword evidence="4" id="KW-0614">Plasmid</keyword>
<dbReference type="Proteomes" id="UP001058687">
    <property type="component" value="Plasmid unnamed1"/>
</dbReference>
<keyword evidence="7" id="KW-1185">Reference proteome</keyword>
<dbReference type="Proteomes" id="UP001059912">
    <property type="component" value="Plasmid unnamed3"/>
</dbReference>
<evidence type="ECO:0000313" key="6">
    <source>
        <dbReference type="Proteomes" id="UP001058687"/>
    </source>
</evidence>
<sequence length="148" mass="17492">MQAWYLLYSGNGKDKNTHLVALLEQLGIEVYQPMMTVYKVRQDRPGQFRRKSVPLFANYLFVRFDHSQLNFSHILRLSGASYFVRSCNRFATMPSEFIDQLKQRSSEKKSQRNTRNTKSKQLINLIKNEPRDAERVKLLHQSLVFHAR</sequence>
<reference evidence="4" key="1">
    <citation type="submission" date="2020-03" db="EMBL/GenBank/DDBJ databases">
        <title>Five strains of Vibrio campbellii isolated from Mariana Trench.</title>
        <authorList>
            <person name="Liang J."/>
            <person name="Zhang X.-H."/>
        </authorList>
    </citation>
    <scope>NUCLEOTIDE SEQUENCE</scope>
    <source>
        <strain evidence="5">LJC013</strain>
        <strain evidence="4">LJC014</strain>
        <plasmid evidence="4">unnamed1</plasmid>
        <plasmid evidence="5">unnamed3</plasmid>
    </source>
</reference>
<evidence type="ECO:0000313" key="4">
    <source>
        <dbReference type="EMBL" id="UTZ29863.1"/>
    </source>
</evidence>
<evidence type="ECO:0000313" key="5">
    <source>
        <dbReference type="EMBL" id="UTZ35165.1"/>
    </source>
</evidence>
<gene>
    <name evidence="4" type="ORF">HB761_24705</name>
    <name evidence="5" type="ORF">HB762_28280</name>
</gene>
<proteinExistence type="predicted"/>
<name>A0AAE9N515_9VIBR</name>
<dbReference type="SMART" id="SM00738">
    <property type="entry name" value="NGN"/>
    <property type="match status" value="1"/>
</dbReference>
<dbReference type="GO" id="GO:0006354">
    <property type="term" value="P:DNA-templated transcription elongation"/>
    <property type="evidence" value="ECO:0007669"/>
    <property type="project" value="InterPro"/>
</dbReference>
<dbReference type="EMBL" id="CP050474">
    <property type="protein sequence ID" value="UTZ35165.1"/>
    <property type="molecule type" value="Genomic_DNA"/>
</dbReference>
<dbReference type="RefSeq" id="WP_255905530.1">
    <property type="nucleotide sequence ID" value="NZ_CP050466.1"/>
</dbReference>
<dbReference type="SUPFAM" id="SSF82679">
    <property type="entry name" value="N-utilization substance G protein NusG, N-terminal domain"/>
    <property type="match status" value="1"/>
</dbReference>
<dbReference type="AlphaFoldDB" id="A0AAE9N515"/>
<evidence type="ECO:0000256" key="1">
    <source>
        <dbReference type="ARBA" id="ARBA00023163"/>
    </source>
</evidence>
<dbReference type="EMBL" id="CP050469">
    <property type="protein sequence ID" value="UTZ29863.1"/>
    <property type="molecule type" value="Genomic_DNA"/>
</dbReference>
<geneLocation type="plasmid" evidence="4 6">
    <name>unnamed1</name>
</geneLocation>
<dbReference type="Gene3D" id="3.30.70.940">
    <property type="entry name" value="NusG, N-terminal domain"/>
    <property type="match status" value="1"/>
</dbReference>
<evidence type="ECO:0000256" key="2">
    <source>
        <dbReference type="SAM" id="MobiDB-lite"/>
    </source>
</evidence>
<evidence type="ECO:0000259" key="3">
    <source>
        <dbReference type="SMART" id="SM00738"/>
    </source>
</evidence>
<accession>A0AAE9N515</accession>
<feature type="domain" description="NusG-like N-terminal" evidence="3">
    <location>
        <begin position="1"/>
        <end position="105"/>
    </location>
</feature>
<keyword evidence="1" id="KW-0804">Transcription</keyword>
<protein>
    <submittedName>
        <fullName evidence="4">Transcriptional regulator</fullName>
    </submittedName>
</protein>
<dbReference type="InterPro" id="IPR036735">
    <property type="entry name" value="NGN_dom_sf"/>
</dbReference>
<evidence type="ECO:0000313" key="7">
    <source>
        <dbReference type="Proteomes" id="UP001059912"/>
    </source>
</evidence>